<feature type="compositionally biased region" description="Polar residues" evidence="1">
    <location>
        <begin position="137"/>
        <end position="147"/>
    </location>
</feature>
<evidence type="ECO:0000313" key="2">
    <source>
        <dbReference type="EMBL" id="KAH3861039.1"/>
    </source>
</evidence>
<protein>
    <submittedName>
        <fullName evidence="2">Uncharacterized protein</fullName>
    </submittedName>
</protein>
<feature type="compositionally biased region" description="Low complexity" evidence="1">
    <location>
        <begin position="94"/>
        <end position="107"/>
    </location>
</feature>
<reference evidence="2" key="2">
    <citation type="submission" date="2020-11" db="EMBL/GenBank/DDBJ databases">
        <authorList>
            <person name="McCartney M.A."/>
            <person name="Auch B."/>
            <person name="Kono T."/>
            <person name="Mallez S."/>
            <person name="Becker A."/>
            <person name="Gohl D.M."/>
            <person name="Silverstein K.A.T."/>
            <person name="Koren S."/>
            <person name="Bechman K.B."/>
            <person name="Herman A."/>
            <person name="Abrahante J.E."/>
            <person name="Garbe J."/>
        </authorList>
    </citation>
    <scope>NUCLEOTIDE SEQUENCE</scope>
    <source>
        <strain evidence="2">Duluth1</strain>
        <tissue evidence="2">Whole animal</tissue>
    </source>
</reference>
<feature type="compositionally biased region" description="Polar residues" evidence="1">
    <location>
        <begin position="164"/>
        <end position="196"/>
    </location>
</feature>
<reference evidence="2" key="1">
    <citation type="journal article" date="2019" name="bioRxiv">
        <title>The Genome of the Zebra Mussel, Dreissena polymorpha: A Resource for Invasive Species Research.</title>
        <authorList>
            <person name="McCartney M.A."/>
            <person name="Auch B."/>
            <person name="Kono T."/>
            <person name="Mallez S."/>
            <person name="Zhang Y."/>
            <person name="Obille A."/>
            <person name="Becker A."/>
            <person name="Abrahante J.E."/>
            <person name="Garbe J."/>
            <person name="Badalamenti J.P."/>
            <person name="Herman A."/>
            <person name="Mangelson H."/>
            <person name="Liachko I."/>
            <person name="Sullivan S."/>
            <person name="Sone E.D."/>
            <person name="Koren S."/>
            <person name="Silverstein K.A.T."/>
            <person name="Beckman K.B."/>
            <person name="Gohl D.M."/>
        </authorList>
    </citation>
    <scope>NUCLEOTIDE SEQUENCE</scope>
    <source>
        <strain evidence="2">Duluth1</strain>
        <tissue evidence="2">Whole animal</tissue>
    </source>
</reference>
<name>A0A9D4LNN7_DREPO</name>
<accession>A0A9D4LNN7</accession>
<organism evidence="2 3">
    <name type="scientific">Dreissena polymorpha</name>
    <name type="common">Zebra mussel</name>
    <name type="synonym">Mytilus polymorpha</name>
    <dbReference type="NCBI Taxonomy" id="45954"/>
    <lineage>
        <taxon>Eukaryota</taxon>
        <taxon>Metazoa</taxon>
        <taxon>Spiralia</taxon>
        <taxon>Lophotrochozoa</taxon>
        <taxon>Mollusca</taxon>
        <taxon>Bivalvia</taxon>
        <taxon>Autobranchia</taxon>
        <taxon>Heteroconchia</taxon>
        <taxon>Euheterodonta</taxon>
        <taxon>Imparidentia</taxon>
        <taxon>Neoheterodontei</taxon>
        <taxon>Myida</taxon>
        <taxon>Dreissenoidea</taxon>
        <taxon>Dreissenidae</taxon>
        <taxon>Dreissena</taxon>
    </lineage>
</organism>
<dbReference type="AlphaFoldDB" id="A0A9D4LNN7"/>
<comment type="caution">
    <text evidence="2">The sequence shown here is derived from an EMBL/GenBank/DDBJ whole genome shotgun (WGS) entry which is preliminary data.</text>
</comment>
<proteinExistence type="predicted"/>
<feature type="compositionally biased region" description="Polar residues" evidence="1">
    <location>
        <begin position="108"/>
        <end position="122"/>
    </location>
</feature>
<dbReference type="Proteomes" id="UP000828390">
    <property type="component" value="Unassembled WGS sequence"/>
</dbReference>
<keyword evidence="3" id="KW-1185">Reference proteome</keyword>
<gene>
    <name evidence="2" type="ORF">DPMN_023965</name>
</gene>
<evidence type="ECO:0000256" key="1">
    <source>
        <dbReference type="SAM" id="MobiDB-lite"/>
    </source>
</evidence>
<sequence length="288" mass="31976">MPSTNTDKLRGQRLGHQKVIERFIERLEENDKLQFEPTIVAIENQLEIIRGLNEKIIALSDAESTPEELLDSHMYVYDMEAKLRRYRQNLHAQSSSSSTAVHDSSLSMSNVQPPELSNTRYQSVEEEPHASLHVPTLPTSSENVNQSSLPAFNQSRQVATTIADTNVMQPPQQNVKHPTSGDTNMHNTPSPTESLNRSGAAHSRSRGRNKEQDARWTPKNLSEAIGGSGKPEKSTRESQSNIETVESCKTLRRDAESEHVAILKACAILQASSRSVGLKGVPRTPSMF</sequence>
<evidence type="ECO:0000313" key="3">
    <source>
        <dbReference type="Proteomes" id="UP000828390"/>
    </source>
</evidence>
<feature type="region of interest" description="Disordered" evidence="1">
    <location>
        <begin position="164"/>
        <end position="243"/>
    </location>
</feature>
<feature type="region of interest" description="Disordered" evidence="1">
    <location>
        <begin position="94"/>
        <end position="147"/>
    </location>
</feature>
<dbReference type="EMBL" id="JAIWYP010000002">
    <property type="protein sequence ID" value="KAH3861039.1"/>
    <property type="molecule type" value="Genomic_DNA"/>
</dbReference>